<organism evidence="10 11">
    <name type="scientific">Desulfurispira natronophila</name>
    <dbReference type="NCBI Taxonomy" id="682562"/>
    <lineage>
        <taxon>Bacteria</taxon>
        <taxon>Pseudomonadati</taxon>
        <taxon>Chrysiogenota</taxon>
        <taxon>Chrysiogenia</taxon>
        <taxon>Chrysiogenales</taxon>
        <taxon>Chrysiogenaceae</taxon>
        <taxon>Desulfurispira</taxon>
    </lineage>
</organism>
<dbReference type="GO" id="GO:0000976">
    <property type="term" value="F:transcription cis-regulatory region binding"/>
    <property type="evidence" value="ECO:0007669"/>
    <property type="project" value="TreeGrafter"/>
</dbReference>
<dbReference type="CDD" id="cd00383">
    <property type="entry name" value="trans_reg_C"/>
    <property type="match status" value="1"/>
</dbReference>
<sequence length="228" mass="26319">MEHDSISILKNVNVLYAEDDTALRLRTGKMLRSYFREVILVENGEQALSLFHTHLIHIVITDLKMPRMDGLELAKEIRRLNSHIPIFIISGHAEIQDLLRAIRLNCIDYLIKPACFSRIRETLDACARKIEESGDVLVQIRDNAIFKPLSGELFVDNMILPLTRKERVLLELLTSQRGRTVRKDLIEEQVYERDEMSEAALKNLVLRLRKKIGKDTITSVHSTGYMLK</sequence>
<keyword evidence="1 6" id="KW-0597">Phosphoprotein</keyword>
<dbReference type="PROSITE" id="PS50110">
    <property type="entry name" value="RESPONSE_REGULATORY"/>
    <property type="match status" value="1"/>
</dbReference>
<dbReference type="PANTHER" id="PTHR48111:SF1">
    <property type="entry name" value="TWO-COMPONENT RESPONSE REGULATOR ORR33"/>
    <property type="match status" value="1"/>
</dbReference>
<evidence type="ECO:0000256" key="2">
    <source>
        <dbReference type="ARBA" id="ARBA00023012"/>
    </source>
</evidence>
<protein>
    <submittedName>
        <fullName evidence="10">DNA-binding response OmpR family regulator</fullName>
    </submittedName>
</protein>
<evidence type="ECO:0000259" key="8">
    <source>
        <dbReference type="PROSITE" id="PS50110"/>
    </source>
</evidence>
<dbReference type="PANTHER" id="PTHR48111">
    <property type="entry name" value="REGULATOR OF RPOS"/>
    <property type="match status" value="1"/>
</dbReference>
<evidence type="ECO:0000256" key="6">
    <source>
        <dbReference type="PROSITE-ProRule" id="PRU00169"/>
    </source>
</evidence>
<dbReference type="InterPro" id="IPR001789">
    <property type="entry name" value="Sig_transdc_resp-reg_receiver"/>
</dbReference>
<dbReference type="EMBL" id="JACHID010000007">
    <property type="protein sequence ID" value="MBB5021999.1"/>
    <property type="molecule type" value="Genomic_DNA"/>
</dbReference>
<proteinExistence type="predicted"/>
<feature type="DNA-binding region" description="OmpR/PhoB-type" evidence="7">
    <location>
        <begin position="135"/>
        <end position="228"/>
    </location>
</feature>
<comment type="caution">
    <text evidence="10">The sequence shown here is derived from an EMBL/GenBank/DDBJ whole genome shotgun (WGS) entry which is preliminary data.</text>
</comment>
<evidence type="ECO:0000256" key="3">
    <source>
        <dbReference type="ARBA" id="ARBA00023015"/>
    </source>
</evidence>
<dbReference type="Pfam" id="PF00486">
    <property type="entry name" value="Trans_reg_C"/>
    <property type="match status" value="1"/>
</dbReference>
<dbReference type="Gene3D" id="1.10.10.10">
    <property type="entry name" value="Winged helix-like DNA-binding domain superfamily/Winged helix DNA-binding domain"/>
    <property type="match status" value="1"/>
</dbReference>
<evidence type="ECO:0000256" key="4">
    <source>
        <dbReference type="ARBA" id="ARBA00023125"/>
    </source>
</evidence>
<keyword evidence="4 7" id="KW-0238">DNA-binding</keyword>
<evidence type="ECO:0000259" key="9">
    <source>
        <dbReference type="PROSITE" id="PS51755"/>
    </source>
</evidence>
<feature type="domain" description="Response regulatory" evidence="8">
    <location>
        <begin position="13"/>
        <end position="127"/>
    </location>
</feature>
<dbReference type="SUPFAM" id="SSF52172">
    <property type="entry name" value="CheY-like"/>
    <property type="match status" value="1"/>
</dbReference>
<dbReference type="InterPro" id="IPR039420">
    <property type="entry name" value="WalR-like"/>
</dbReference>
<keyword evidence="11" id="KW-1185">Reference proteome</keyword>
<dbReference type="AlphaFoldDB" id="A0A7W7Y4X5"/>
<dbReference type="GO" id="GO:0000156">
    <property type="term" value="F:phosphorelay response regulator activity"/>
    <property type="evidence" value="ECO:0007669"/>
    <property type="project" value="TreeGrafter"/>
</dbReference>
<name>A0A7W7Y4X5_9BACT</name>
<dbReference type="GO" id="GO:0005829">
    <property type="term" value="C:cytosol"/>
    <property type="evidence" value="ECO:0007669"/>
    <property type="project" value="TreeGrafter"/>
</dbReference>
<evidence type="ECO:0000313" key="10">
    <source>
        <dbReference type="EMBL" id="MBB5021999.1"/>
    </source>
</evidence>
<evidence type="ECO:0000256" key="5">
    <source>
        <dbReference type="ARBA" id="ARBA00023163"/>
    </source>
</evidence>
<dbReference type="GO" id="GO:0006355">
    <property type="term" value="P:regulation of DNA-templated transcription"/>
    <property type="evidence" value="ECO:0007669"/>
    <property type="project" value="InterPro"/>
</dbReference>
<keyword evidence="2" id="KW-0902">Two-component regulatory system</keyword>
<feature type="domain" description="OmpR/PhoB-type" evidence="9">
    <location>
        <begin position="135"/>
        <end position="228"/>
    </location>
</feature>
<gene>
    <name evidence="10" type="ORF">HNR37_001316</name>
</gene>
<dbReference type="SMART" id="SM00448">
    <property type="entry name" value="REC"/>
    <property type="match status" value="1"/>
</dbReference>
<dbReference type="Gene3D" id="3.40.50.2300">
    <property type="match status" value="1"/>
</dbReference>
<dbReference type="InterPro" id="IPR036388">
    <property type="entry name" value="WH-like_DNA-bd_sf"/>
</dbReference>
<dbReference type="SMART" id="SM00862">
    <property type="entry name" value="Trans_reg_C"/>
    <property type="match status" value="1"/>
</dbReference>
<reference evidence="10 11" key="1">
    <citation type="submission" date="2020-08" db="EMBL/GenBank/DDBJ databases">
        <title>Genomic Encyclopedia of Type Strains, Phase IV (KMG-IV): sequencing the most valuable type-strain genomes for metagenomic binning, comparative biology and taxonomic classification.</title>
        <authorList>
            <person name="Goeker M."/>
        </authorList>
    </citation>
    <scope>NUCLEOTIDE SEQUENCE [LARGE SCALE GENOMIC DNA]</scope>
    <source>
        <strain evidence="10 11">DSM 22071</strain>
    </source>
</reference>
<evidence type="ECO:0000256" key="7">
    <source>
        <dbReference type="PROSITE-ProRule" id="PRU01091"/>
    </source>
</evidence>
<feature type="modified residue" description="4-aspartylphosphate" evidence="6">
    <location>
        <position position="62"/>
    </location>
</feature>
<keyword evidence="3" id="KW-0805">Transcription regulation</keyword>
<keyword evidence="5" id="KW-0804">Transcription</keyword>
<dbReference type="Pfam" id="PF00072">
    <property type="entry name" value="Response_reg"/>
    <property type="match status" value="1"/>
</dbReference>
<accession>A0A7W7Y4X5</accession>
<dbReference type="InterPro" id="IPR011006">
    <property type="entry name" value="CheY-like_superfamily"/>
</dbReference>
<evidence type="ECO:0000313" key="11">
    <source>
        <dbReference type="Proteomes" id="UP000528322"/>
    </source>
</evidence>
<dbReference type="RefSeq" id="WP_183731705.1">
    <property type="nucleotide sequence ID" value="NZ_JACHID010000007.1"/>
</dbReference>
<evidence type="ECO:0000256" key="1">
    <source>
        <dbReference type="ARBA" id="ARBA00022553"/>
    </source>
</evidence>
<dbReference type="PROSITE" id="PS51755">
    <property type="entry name" value="OMPR_PHOB"/>
    <property type="match status" value="1"/>
</dbReference>
<dbReference type="GO" id="GO:0032993">
    <property type="term" value="C:protein-DNA complex"/>
    <property type="evidence" value="ECO:0007669"/>
    <property type="project" value="TreeGrafter"/>
</dbReference>
<dbReference type="Proteomes" id="UP000528322">
    <property type="component" value="Unassembled WGS sequence"/>
</dbReference>
<dbReference type="InterPro" id="IPR001867">
    <property type="entry name" value="OmpR/PhoB-type_DNA-bd"/>
</dbReference>